<organism evidence="2">
    <name type="scientific">uncultured Rhodobacterales bacterium HF0010_04M21</name>
    <dbReference type="NCBI Taxonomy" id="710782"/>
    <lineage>
        <taxon>Bacteria</taxon>
        <taxon>Pseudomonadati</taxon>
        <taxon>Pseudomonadota</taxon>
        <taxon>Alphaproteobacteria</taxon>
        <taxon>Rhodobacterales</taxon>
        <taxon>environmental samples</taxon>
    </lineage>
</organism>
<dbReference type="AlphaFoldDB" id="E0XQG5"/>
<feature type="transmembrane region" description="Helical" evidence="1">
    <location>
        <begin position="53"/>
        <end position="73"/>
    </location>
</feature>
<sequence length="167" mass="17926">MYASVMVCLGLWGLLLAALNMVGMIHPNYHVSWGGLLTFEATNAAFGEAKDGFHFEVLGDTIFIAGCAGLIALGTRTINRHKPVADWFRGLVINDTWTALNDTSVAGGQRTMAAWCLLLGLAFYLYFGIVSQGWIDVGVYSVTIALMAAGVALDHASRVPEGDENID</sequence>
<reference evidence="2" key="1">
    <citation type="journal article" date="2011" name="Environ. Microbiol.">
        <title>Time-series analyses of Monterey Bay coastal microbial picoplankton using a 'genome proxy' microarray.</title>
        <authorList>
            <person name="Rich V.I."/>
            <person name="Pham V.D."/>
            <person name="Eppley J."/>
            <person name="Shi Y."/>
            <person name="DeLong E.F."/>
        </authorList>
    </citation>
    <scope>NUCLEOTIDE SEQUENCE</scope>
</reference>
<proteinExistence type="predicted"/>
<name>E0XQG5_9RHOB</name>
<evidence type="ECO:0000313" key="2">
    <source>
        <dbReference type="EMBL" id="ADI16656.1"/>
    </source>
</evidence>
<keyword evidence="1" id="KW-1133">Transmembrane helix</keyword>
<keyword evidence="1" id="KW-0472">Membrane</keyword>
<accession>E0XQG5</accession>
<feature type="transmembrane region" description="Helical" evidence="1">
    <location>
        <begin position="112"/>
        <end position="131"/>
    </location>
</feature>
<protein>
    <submittedName>
        <fullName evidence="2">Uncharacterized protein</fullName>
    </submittedName>
</protein>
<dbReference type="EMBL" id="GU474843">
    <property type="protein sequence ID" value="ADI16656.1"/>
    <property type="molecule type" value="Genomic_DNA"/>
</dbReference>
<evidence type="ECO:0000256" key="1">
    <source>
        <dbReference type="SAM" id="Phobius"/>
    </source>
</evidence>
<keyword evidence="1" id="KW-0812">Transmembrane</keyword>